<evidence type="ECO:0000313" key="2">
    <source>
        <dbReference type="EMBL" id="TDY65352.1"/>
    </source>
</evidence>
<accession>A0A4R8MLP2</accession>
<evidence type="ECO:0000313" key="3">
    <source>
        <dbReference type="Proteomes" id="UP000294824"/>
    </source>
</evidence>
<dbReference type="Proteomes" id="UP000294824">
    <property type="component" value="Unassembled WGS sequence"/>
</dbReference>
<sequence>MRKTIFILNFIFSTLIFAQNPESSTLFEKEYYDLVTYIPENLKSDSIHQLESPLFKGSLNTIGSLKLYNGFRQDFNLSENDIKWLENRIGQMATELFIDGKRILISAVGGYSGCPEKMIDTIKLNNIKITNLKFCHSCTDSYRDENFIEKFNNKMYSLMGIEPPNRKTHRFYGKFIGYGKNNNGIELVLTDDRTFKFWKRKGHSSDFTEGLWKNRNDTLILNSKTLTKNDSLTYALSSAKWVEFNDLVFRLKKEKLTELNNGKQKLKKITE</sequence>
<organism evidence="2 3">
    <name type="scientific">Algibacter lectus</name>
    <dbReference type="NCBI Taxonomy" id="221126"/>
    <lineage>
        <taxon>Bacteria</taxon>
        <taxon>Pseudomonadati</taxon>
        <taxon>Bacteroidota</taxon>
        <taxon>Flavobacteriia</taxon>
        <taxon>Flavobacteriales</taxon>
        <taxon>Flavobacteriaceae</taxon>
        <taxon>Algibacter</taxon>
    </lineage>
</organism>
<dbReference type="RefSeq" id="WP_133965492.1">
    <property type="nucleotide sequence ID" value="NZ_SORL01000002.1"/>
</dbReference>
<keyword evidence="3" id="KW-1185">Reference proteome</keyword>
<gene>
    <name evidence="2" type="ORF">DFQ06_0172</name>
</gene>
<dbReference type="AlphaFoldDB" id="A0A4R8MLP2"/>
<keyword evidence="1" id="KW-0732">Signal</keyword>
<reference evidence="2 3" key="1">
    <citation type="submission" date="2019-03" db="EMBL/GenBank/DDBJ databases">
        <title>Genomic Encyclopedia of Type Strains, Phase III (KMG-III): the genomes of soil and plant-associated and newly described type strains.</title>
        <authorList>
            <person name="Whitman W."/>
        </authorList>
    </citation>
    <scope>NUCLEOTIDE SEQUENCE [LARGE SCALE GENOMIC DNA]</scope>
    <source>
        <strain evidence="2 3">CECT 8301</strain>
    </source>
</reference>
<evidence type="ECO:0000256" key="1">
    <source>
        <dbReference type="SAM" id="SignalP"/>
    </source>
</evidence>
<feature type="chain" id="PRO_5020418513" evidence="1">
    <location>
        <begin position="19"/>
        <end position="271"/>
    </location>
</feature>
<protein>
    <submittedName>
        <fullName evidence="2">Uncharacterized protein</fullName>
    </submittedName>
</protein>
<dbReference type="EMBL" id="SORL01000002">
    <property type="protein sequence ID" value="TDY65352.1"/>
    <property type="molecule type" value="Genomic_DNA"/>
</dbReference>
<proteinExistence type="predicted"/>
<name>A0A4R8MLP2_9FLAO</name>
<feature type="signal peptide" evidence="1">
    <location>
        <begin position="1"/>
        <end position="18"/>
    </location>
</feature>
<comment type="caution">
    <text evidence="2">The sequence shown here is derived from an EMBL/GenBank/DDBJ whole genome shotgun (WGS) entry which is preliminary data.</text>
</comment>